<dbReference type="AlphaFoldDB" id="A0A6C0IXP8"/>
<name>A0A6C0IXP8_9ZZZZ</name>
<reference evidence="1" key="1">
    <citation type="journal article" date="2020" name="Nature">
        <title>Giant virus diversity and host interactions through global metagenomics.</title>
        <authorList>
            <person name="Schulz F."/>
            <person name="Roux S."/>
            <person name="Paez-Espino D."/>
            <person name="Jungbluth S."/>
            <person name="Walsh D.A."/>
            <person name="Denef V.J."/>
            <person name="McMahon K.D."/>
            <person name="Konstantinidis K.T."/>
            <person name="Eloe-Fadrosh E.A."/>
            <person name="Kyrpides N.C."/>
            <person name="Woyke T."/>
        </authorList>
    </citation>
    <scope>NUCLEOTIDE SEQUENCE</scope>
    <source>
        <strain evidence="1">GVMAG-M-3300025626-8</strain>
    </source>
</reference>
<accession>A0A6C0IXP8</accession>
<protein>
    <submittedName>
        <fullName evidence="1">Uncharacterized protein</fullName>
    </submittedName>
</protein>
<organism evidence="1">
    <name type="scientific">viral metagenome</name>
    <dbReference type="NCBI Taxonomy" id="1070528"/>
    <lineage>
        <taxon>unclassified sequences</taxon>
        <taxon>metagenomes</taxon>
        <taxon>organismal metagenomes</taxon>
    </lineage>
</organism>
<proteinExistence type="predicted"/>
<dbReference type="EMBL" id="MN740287">
    <property type="protein sequence ID" value="QHT98088.1"/>
    <property type="molecule type" value="Genomic_DNA"/>
</dbReference>
<sequence>MPTRVPLTNLRDSLKGGAPLYVGGDRLKGETITTPRQFLDDTDQYFETNINRRGLLSIVHIPPGGIGTVDFVTLFMRNSGAERAYVNVYMGSDISVEMRVAGIQSSYPVYSDVLIIEVDGDTTLTSQLSANNELSVSILQSDQYDISLTPTVVFDPPVDGNMNAFVNLSSSGSISSITVVNPTSHSYTTPPSVRISGGIIKPFGFFEYSNKNTRVLASSQAGSITLIGTLCRTEFASNVTQPGDVILLNNEVRVVQEINSDTKEFVIDSPINSSQTQFGEWSYISVLNASTDSHYRIGNGTLRNQFSLGSSGIVCTSKHYLCVGDYVIYDSSTGSPISRRVTEIHSDFEFSVEGNTFLTSTSTTEWKYVYLYSQSTPGSSQLQEVNIISYVKTYSSSTQDSVVDLLGLGGRKIYIQNNNFMNLPGSYFNESLLGNSRVVEYATCADSHNARKEVPNVIDPSTVLEIMIEPQPAPEVQVLAGFPLNGGLSTETGKRPLIAVHQRGVVGKSTQVVYWGYYMRYSPESTTNYTQAINV</sequence>
<evidence type="ECO:0000313" key="1">
    <source>
        <dbReference type="EMBL" id="QHT98088.1"/>
    </source>
</evidence>